<gene>
    <name evidence="1" type="ORF">Cboi01_000088800</name>
</gene>
<evidence type="ECO:0000313" key="2">
    <source>
        <dbReference type="Proteomes" id="UP001165101"/>
    </source>
</evidence>
<dbReference type="Proteomes" id="UP001165101">
    <property type="component" value="Unassembled WGS sequence"/>
</dbReference>
<proteinExistence type="predicted"/>
<protein>
    <submittedName>
        <fullName evidence="1">Unnamed protein product</fullName>
    </submittedName>
</protein>
<reference evidence="1" key="1">
    <citation type="submission" date="2023-04" db="EMBL/GenBank/DDBJ databases">
        <title>Candida boidinii NBRC 1967.</title>
        <authorList>
            <person name="Ichikawa N."/>
            <person name="Sato H."/>
            <person name="Tonouchi N."/>
        </authorList>
    </citation>
    <scope>NUCLEOTIDE SEQUENCE</scope>
    <source>
        <strain evidence="1">NBRC 1967</strain>
    </source>
</reference>
<organism evidence="1 2">
    <name type="scientific">Candida boidinii</name>
    <name type="common">Yeast</name>
    <dbReference type="NCBI Taxonomy" id="5477"/>
    <lineage>
        <taxon>Eukaryota</taxon>
        <taxon>Fungi</taxon>
        <taxon>Dikarya</taxon>
        <taxon>Ascomycota</taxon>
        <taxon>Saccharomycotina</taxon>
        <taxon>Pichiomycetes</taxon>
        <taxon>Pichiales</taxon>
        <taxon>Pichiaceae</taxon>
        <taxon>Ogataea</taxon>
        <taxon>Ogataea/Candida clade</taxon>
    </lineage>
</organism>
<keyword evidence="2" id="KW-1185">Reference proteome</keyword>
<name>A0ACB5TGZ1_CANBO</name>
<accession>A0ACB5TGZ1</accession>
<dbReference type="EMBL" id="BSXV01000281">
    <property type="protein sequence ID" value="GME88411.1"/>
    <property type="molecule type" value="Genomic_DNA"/>
</dbReference>
<evidence type="ECO:0000313" key="1">
    <source>
        <dbReference type="EMBL" id="GME88411.1"/>
    </source>
</evidence>
<comment type="caution">
    <text evidence="1">The sequence shown here is derived from an EMBL/GenBank/DDBJ whole genome shotgun (WGS) entry which is preliminary data.</text>
</comment>
<sequence length="786" mass="89522">MSDKIRQNKRKSFNEDGSLESNTNSNGTKRIRETKGHKNGKKHRNNDKSKPFSRNKNDNNTGNSYKTINFNSDDEGEEFEEPSDDDDLEYDTEEENEKLLSGKKNYINKKELKSKAEELLKIRKTLPVYKVKDQVVQQLLKSRVNILIGETGSGKSTQIPQFLMKHSEKKIAVTQPRRVAAINLATRVAEEYGCQLGKDVGYSVRFNNMSNKRLTKLKYITDGMLLREMMLDPLLSSYSTIIIDEAHERTILTDLLLGFLKDLLIDKRKDDVNFKIIIMSATIDAEKFSKFFNDAPILFVEGKMYPVEKYYLSKSSDDIIDSTVTSIVQINQSELQGDILCFLPGQEDIDKIHTILTEISPLLPREAPLIVSLPLYAALPSHLQMKIFEPVKKNQRKIILSTNIAETSVTIPGIKYVIDTGLRKLKVWRHQLGLSTLLTTPISKASATQRSGRAGRESGGKCFRLYKENDYLKLNDSTEPEILRSDIISPVLMLKRLGVHDILNWFWLENPDKESLINSLRQLYSLQALNDSGKITELGEKLVVLPVQPHLATVLITSIEYDCLDSVIDIVSCLSVENLLLTPSNEKRDEINEKRRDLCILGNKYGDLIMFKELFNFFNSLSDNMEKKKWCNEIGVSYKGFKNVLRIKRQLKEYMNALILKKDNKLTNLEDLNDLNDGGDDDDDFGLSRKEKESINTTNILKSFLKGFISNTAMGMPDRSYRTVTNGDLVSIHPSSLLFGQKKDAIMYIEYVYTVKGYARNVSAVELDWLQEVAPHLLSTQKVSAN</sequence>